<protein>
    <submittedName>
        <fullName evidence="3">Uncharacterized protein</fullName>
    </submittedName>
</protein>
<sequence length="159" mass="18237">MGPIYLVICFLLSEGVNSGKCLDNYGWYNPESWVYDTAGCLLPETRNALIRDKDNGYGFWNHHWRQVAVPEDLIYAAEMRSTQQRNMLSDLARITMKAVHILFLSTRKRRIWDAIGRSNEIQGISENDGDQGILLMKSLRENVQPDASQQKFLSQAIEV</sequence>
<evidence type="ECO:0000313" key="3">
    <source>
        <dbReference type="WBParaSite" id="MBELARI_LOCUS16604"/>
    </source>
</evidence>
<keyword evidence="2" id="KW-1185">Reference proteome</keyword>
<accession>A0AAF3ER88</accession>
<keyword evidence="1" id="KW-0732">Signal</keyword>
<feature type="chain" id="PRO_5042017791" evidence="1">
    <location>
        <begin position="19"/>
        <end position="159"/>
    </location>
</feature>
<dbReference type="WBParaSite" id="MBELARI_LOCUS16604">
    <property type="protein sequence ID" value="MBELARI_LOCUS16604"/>
    <property type="gene ID" value="MBELARI_LOCUS16604"/>
</dbReference>
<name>A0AAF3ER88_9BILA</name>
<organism evidence="2 3">
    <name type="scientific">Mesorhabditis belari</name>
    <dbReference type="NCBI Taxonomy" id="2138241"/>
    <lineage>
        <taxon>Eukaryota</taxon>
        <taxon>Metazoa</taxon>
        <taxon>Ecdysozoa</taxon>
        <taxon>Nematoda</taxon>
        <taxon>Chromadorea</taxon>
        <taxon>Rhabditida</taxon>
        <taxon>Rhabditina</taxon>
        <taxon>Rhabditomorpha</taxon>
        <taxon>Rhabditoidea</taxon>
        <taxon>Rhabditidae</taxon>
        <taxon>Mesorhabditinae</taxon>
        <taxon>Mesorhabditis</taxon>
    </lineage>
</organism>
<feature type="signal peptide" evidence="1">
    <location>
        <begin position="1"/>
        <end position="18"/>
    </location>
</feature>
<reference evidence="3" key="1">
    <citation type="submission" date="2024-02" db="UniProtKB">
        <authorList>
            <consortium name="WormBaseParasite"/>
        </authorList>
    </citation>
    <scope>IDENTIFICATION</scope>
</reference>
<evidence type="ECO:0000256" key="1">
    <source>
        <dbReference type="SAM" id="SignalP"/>
    </source>
</evidence>
<dbReference type="Proteomes" id="UP000887575">
    <property type="component" value="Unassembled WGS sequence"/>
</dbReference>
<evidence type="ECO:0000313" key="2">
    <source>
        <dbReference type="Proteomes" id="UP000887575"/>
    </source>
</evidence>
<dbReference type="AlphaFoldDB" id="A0AAF3ER88"/>
<proteinExistence type="predicted"/>